<name>V5EXM7_KALBG</name>
<dbReference type="OrthoDB" id="2549796at2759"/>
<dbReference type="EMBL" id="KI545864">
    <property type="protein sequence ID" value="EST07264.1"/>
    <property type="molecule type" value="Genomic_DNA"/>
</dbReference>
<feature type="transmembrane region" description="Helical" evidence="2">
    <location>
        <begin position="137"/>
        <end position="157"/>
    </location>
</feature>
<keyword evidence="2" id="KW-1133">Transmembrane helix</keyword>
<evidence type="ECO:0000256" key="2">
    <source>
        <dbReference type="SAM" id="Phobius"/>
    </source>
</evidence>
<dbReference type="GeneID" id="27419161"/>
<reference evidence="4" key="1">
    <citation type="journal article" date="2013" name="Genome Announc.">
        <title>Draft genome sequence of Pseudozyma brasiliensis sp. nov. strain GHG001, a high producer of endo-1,4-xylanase isolated from an insect pest of sugarcane.</title>
        <authorList>
            <person name="Oliveira J.V.D.C."/>
            <person name="dos Santos R.A.C."/>
            <person name="Borges T.A."/>
            <person name="Riano-Pachon D.M."/>
            <person name="Goldman G.H."/>
        </authorList>
    </citation>
    <scope>NUCLEOTIDE SEQUENCE [LARGE SCALE GENOMIC DNA]</scope>
    <source>
        <strain evidence="4">GHG001</strain>
    </source>
</reference>
<keyword evidence="2" id="KW-0472">Membrane</keyword>
<accession>V5EXM7</accession>
<proteinExistence type="predicted"/>
<feature type="transmembrane region" description="Helical" evidence="2">
    <location>
        <begin position="107"/>
        <end position="125"/>
    </location>
</feature>
<dbReference type="eggNOG" id="ENOG502R3DE">
    <property type="taxonomic scope" value="Eukaryota"/>
</dbReference>
<organism evidence="3 4">
    <name type="scientific">Kalmanozyma brasiliensis (strain GHG001)</name>
    <name type="common">Yeast</name>
    <name type="synonym">Pseudozyma brasiliensis</name>
    <dbReference type="NCBI Taxonomy" id="1365824"/>
    <lineage>
        <taxon>Eukaryota</taxon>
        <taxon>Fungi</taxon>
        <taxon>Dikarya</taxon>
        <taxon>Basidiomycota</taxon>
        <taxon>Ustilaginomycotina</taxon>
        <taxon>Ustilaginomycetes</taxon>
        <taxon>Ustilaginales</taxon>
        <taxon>Ustilaginaceae</taxon>
        <taxon>Kalmanozyma</taxon>
    </lineage>
</organism>
<feature type="region of interest" description="Disordered" evidence="1">
    <location>
        <begin position="389"/>
        <end position="431"/>
    </location>
</feature>
<dbReference type="RefSeq" id="XP_016292253.1">
    <property type="nucleotide sequence ID" value="XM_016436523.1"/>
</dbReference>
<sequence>MANSNTTIAYLSTPNPQIIFNVISPKDGKAMLILLFFMNIALGAVVMETLNHLRYDFQLARKPGWLQPAKFASRIAYFLCRILSPLVLVMFVLWASLKHVDCHATASAMYSLALVLFSMVTLIFMQRTMALYSWRKSIVFPLSIWYVLFVVVGFGTVPRWGIGFTIPGTDFCGQDPRKGVHRVQVWNILYKCIGMGLDLTLLLLMLHRLLDGGIASLWRGRPSGSLNGQGISMVLIRQGFHFYVLQVCSDIFLITVFFTLDGSYGALGLACAFSIPPIAATAAFRGLGVNSSNNGKHTEVNEIMSSDGSPSGAVPTTVGQTTVHAGRTTRVMWGSKINPFHRSNLVDASNIKVTVGTVSRTDHNGIADWPQHQDDDDVVDDLEDKDDIEMQRQVPKLTLDDRSITGTSRTSFEEGSASIEKVGLDDAASHR</sequence>
<feature type="compositionally biased region" description="Basic and acidic residues" evidence="1">
    <location>
        <begin position="422"/>
        <end position="431"/>
    </location>
</feature>
<dbReference type="HOGENOM" id="CLU_033579_0_0_1"/>
<evidence type="ECO:0000256" key="1">
    <source>
        <dbReference type="SAM" id="MobiDB-lite"/>
    </source>
</evidence>
<evidence type="ECO:0000313" key="3">
    <source>
        <dbReference type="EMBL" id="EST07264.1"/>
    </source>
</evidence>
<keyword evidence="2" id="KW-0812">Transmembrane</keyword>
<gene>
    <name evidence="3" type="ORF">PSEUBRA_SCAF21g03479</name>
</gene>
<protein>
    <submittedName>
        <fullName evidence="3">Uncharacterized protein</fullName>
    </submittedName>
</protein>
<dbReference type="AlphaFoldDB" id="V5EXM7"/>
<dbReference type="Proteomes" id="UP000019377">
    <property type="component" value="Unassembled WGS sequence"/>
</dbReference>
<feature type="transmembrane region" description="Helical" evidence="2">
    <location>
        <begin position="188"/>
        <end position="210"/>
    </location>
</feature>
<keyword evidence="4" id="KW-1185">Reference proteome</keyword>
<feature type="transmembrane region" description="Helical" evidence="2">
    <location>
        <begin position="30"/>
        <end position="50"/>
    </location>
</feature>
<dbReference type="STRING" id="1365824.V5EXM7"/>
<evidence type="ECO:0000313" key="4">
    <source>
        <dbReference type="Proteomes" id="UP000019377"/>
    </source>
</evidence>
<feature type="transmembrane region" description="Helical" evidence="2">
    <location>
        <begin position="71"/>
        <end position="95"/>
    </location>
</feature>